<dbReference type="SUPFAM" id="SSF52540">
    <property type="entry name" value="P-loop containing nucleoside triphosphate hydrolases"/>
    <property type="match status" value="1"/>
</dbReference>
<keyword evidence="6" id="KW-1185">Reference proteome</keyword>
<accession>A0ABN8LW87</accession>
<dbReference type="InterPro" id="IPR032675">
    <property type="entry name" value="LRR_dom_sf"/>
</dbReference>
<keyword evidence="1" id="KW-0547">Nucleotide-binding</keyword>
<evidence type="ECO:0000313" key="6">
    <source>
        <dbReference type="Proteomes" id="UP001159427"/>
    </source>
</evidence>
<evidence type="ECO:0000259" key="4">
    <source>
        <dbReference type="PROSITE" id="PS50837"/>
    </source>
</evidence>
<dbReference type="InterPro" id="IPR007111">
    <property type="entry name" value="NACHT_NTPase"/>
</dbReference>
<evidence type="ECO:0000256" key="2">
    <source>
        <dbReference type="ARBA" id="ARBA00022840"/>
    </source>
</evidence>
<proteinExistence type="predicted"/>
<gene>
    <name evidence="5" type="ORF">PEVE_00011174</name>
</gene>
<protein>
    <recommendedName>
        <fullName evidence="4">NACHT domain-containing protein</fullName>
    </recommendedName>
</protein>
<feature type="region of interest" description="Disordered" evidence="3">
    <location>
        <begin position="1"/>
        <end position="32"/>
    </location>
</feature>
<dbReference type="PANTHER" id="PTHR46844">
    <property type="entry name" value="SLR5058 PROTEIN"/>
    <property type="match status" value="1"/>
</dbReference>
<dbReference type="Gene3D" id="3.40.50.300">
    <property type="entry name" value="P-loop containing nucleotide triphosphate hydrolases"/>
    <property type="match status" value="1"/>
</dbReference>
<dbReference type="PANTHER" id="PTHR46844:SF1">
    <property type="entry name" value="SLR5058 PROTEIN"/>
    <property type="match status" value="1"/>
</dbReference>
<dbReference type="Pfam" id="PF20706">
    <property type="entry name" value="GT4-conflict"/>
    <property type="match status" value="1"/>
</dbReference>
<reference evidence="5 6" key="1">
    <citation type="submission" date="2022-05" db="EMBL/GenBank/DDBJ databases">
        <authorList>
            <consortium name="Genoscope - CEA"/>
            <person name="William W."/>
        </authorList>
    </citation>
    <scope>NUCLEOTIDE SEQUENCE [LARGE SCALE GENOMIC DNA]</scope>
</reference>
<evidence type="ECO:0000313" key="5">
    <source>
        <dbReference type="EMBL" id="CAH3021375.1"/>
    </source>
</evidence>
<organism evidence="5 6">
    <name type="scientific">Porites evermanni</name>
    <dbReference type="NCBI Taxonomy" id="104178"/>
    <lineage>
        <taxon>Eukaryota</taxon>
        <taxon>Metazoa</taxon>
        <taxon>Cnidaria</taxon>
        <taxon>Anthozoa</taxon>
        <taxon>Hexacorallia</taxon>
        <taxon>Scleractinia</taxon>
        <taxon>Fungiina</taxon>
        <taxon>Poritidae</taxon>
        <taxon>Porites</taxon>
    </lineage>
</organism>
<dbReference type="Proteomes" id="UP001159427">
    <property type="component" value="Unassembled WGS sequence"/>
</dbReference>
<dbReference type="Gene3D" id="3.80.10.10">
    <property type="entry name" value="Ribonuclease Inhibitor"/>
    <property type="match status" value="2"/>
</dbReference>
<comment type="caution">
    <text evidence="5">The sequence shown here is derived from an EMBL/GenBank/DDBJ whole genome shotgun (WGS) entry which is preliminary data.</text>
</comment>
<keyword evidence="2" id="KW-0067">ATP-binding</keyword>
<feature type="region of interest" description="Disordered" evidence="3">
    <location>
        <begin position="461"/>
        <end position="487"/>
    </location>
</feature>
<dbReference type="CDD" id="cd03801">
    <property type="entry name" value="GT4_PimA-like"/>
    <property type="match status" value="1"/>
</dbReference>
<dbReference type="Pfam" id="PF05729">
    <property type="entry name" value="NACHT"/>
    <property type="match status" value="1"/>
</dbReference>
<dbReference type="Gene3D" id="3.40.50.2000">
    <property type="entry name" value="Glycogen Phosphorylase B"/>
    <property type="match status" value="2"/>
</dbReference>
<dbReference type="SUPFAM" id="SSF52047">
    <property type="entry name" value="RNI-like"/>
    <property type="match status" value="3"/>
</dbReference>
<dbReference type="SUPFAM" id="SSF53756">
    <property type="entry name" value="UDP-Glycosyltransferase/glycogen phosphorylase"/>
    <property type="match status" value="1"/>
</dbReference>
<dbReference type="PROSITE" id="PS50837">
    <property type="entry name" value="NACHT"/>
    <property type="match status" value="1"/>
</dbReference>
<sequence length="1803" mass="201445">MSRLMEDLSSFPSTASTSQEDHESNSGSTSSRKLRVTLLSSEWRSTKGGLSTINRELAIQLAKHPSVEVSVYLPQCSEEDKRVAASHSVTLIEAEKRPGLEPELWLSCLPKDHVVDCVIGHGAVLGRQVQIIKHHHHCKWIQVVHTAPEELGMYKGYEEHISKGEKKHQVEIELCKLADEVVAVGPKLAEVFSRYLRPCGKDQDVLNLTPGIFSEFADVKQASQERSSFSVLMFGRGDSEDFQLKGYDIAAQAIAELKDTTYKLVFVGATSGEEEKVADLLLKYGIDRSQLRVRRFNESREQLAQLFCEVDLAIMPSRTEGFGLAALEALSAGLPVLVSGNSGFGESLKKVPFGSSCVIESENPKEWANVVKAVRQKDREMRLGESNVVRRAYAEKYIWEEQCDKLVERMKIITLEGQLNWSQSVSSSVLLDLGNRFLRRSYLGKRLMLVDLIAGAAKRSRSSTKGKRPLSSSAVATPKQPRLTRRDEGRAGWNNSVVVEVLKAEYKRRCLLRPLLWDSTIELPLENVYTRLKIISRRKLAIQMEANMANMFHLIAPEGQKPDLVSGNDEVNVTEIFKTLEKGKDVMTLVEGSPGIGKTMFCLKLAFDSTHGKIPTECSFPKFEVVLLLKCRDMDGNIMDTIREQLLPRDIEEEIVEKLLHFLKDIHNQERILIILDGLDELPEKSRHHVDELLHRRIFPFCYVLATSRQERGIEARKYFVFDIHLEIKGYTESDAIVYVRRHFKTIGQSPKGERLIEEMQQNTFLNALQNNPLNLLLLCVVYEDYEGKLPTSRTELYQVIVQCLLRRYCAKRNQPALRNDIALEKKFEKEILALGELAWLCLLSDRYGFRESELDEFESRYPGLVARELGLLYKEESLKRLKPEHEYCFLHKTFQEYVAAAYIAEKLVNQQFNVFERISIDDLETEYPQVFIFVSGMLGEKATVLFTQMGEELKKSYNWNWTDYCSEEEATLFIESFNESGHPEQMAATLCKVIPFPKVITLDSYEGHNLFFLDVLMACKSFSNLQTPVELYADTCFLKEGGSTVLNYIESCPLLTIVSVVYDKDSLTSFDSDRLCKWFSTTKSLSEFTLKFRYDTTPEESDLLVQIVHGLASCRTLTKETFSLPGCAYSEGFFNSLETGLAPLTSVGLEVHGSMNYTTTRALQNFLSNKSLNSVSLCIVGGVQDLLVATVSEALARQTVLKSLDLHFGGPLSSSSASFLEKGLMENSSLNYIRLCVYGELPGNWHSVLENLCLAKKSPVCCCIYPNTFNNVVNNYFHPVLVWKGLNVKQHLTVNVWGEMKCEAAEVLCALLAPSSITVLTLNVRGNLTSEVSNSIAKCLEDNKTLSSLSINLWGELTTEGGNVPSSLSKNSRVQLNVHDVRIGPAESNNVPVIPTDNLAALRVFFTNVKDRRKEKVSLIVNNDSNVTKEWTRCLGDVLAENLSLSTLDLTVNSCFVDADLGENLGESLLQSTSLISLGLTFNFSNMKEGWLCSLGERLIKMASLTTISLKINSDGERNQKDSLSPTLSSLDYVEENQGNCLSPTKLSNVLAAIKSLSSLSVVIVSDSMCSFWDEVVGDCLIKCTSLKKLSLSLNGGKSDFYCAFSGLCNGLVTTSSLNTLCVAIFINDPTDKYFSRLFSGLDRGLSLNSSITTLTLTITVAADKTDDIIRLSSFDHGLSVNTSITTLNITINECGDGKSDIPLFLCMFGGLANNTSVTTFNLTLNSSKEVSDDWLTGLSNTLMANTSLTTLRLKVNNHCATGESRLYDFRKLLIESASLSLLELDVSFYGKESGCHKVLIQ</sequence>
<name>A0ABN8LW87_9CNID</name>
<dbReference type="EMBL" id="CALNXI010000180">
    <property type="protein sequence ID" value="CAH3021375.1"/>
    <property type="molecule type" value="Genomic_DNA"/>
</dbReference>
<dbReference type="InterPro" id="IPR027417">
    <property type="entry name" value="P-loop_NTPase"/>
</dbReference>
<feature type="domain" description="NACHT" evidence="4">
    <location>
        <begin position="586"/>
        <end position="906"/>
    </location>
</feature>
<evidence type="ECO:0000256" key="1">
    <source>
        <dbReference type="ARBA" id="ARBA00022741"/>
    </source>
</evidence>
<evidence type="ECO:0000256" key="3">
    <source>
        <dbReference type="SAM" id="MobiDB-lite"/>
    </source>
</evidence>